<sequence>MLRFLDGHYFALPLAYRVLIALAALAIIGLWAWWKRQLTLSGLAAAIVMGLASTLAGGFTALSLYLFFLLSAAIIGKLSRRIRGLEKIHKKGGRRDWIQVLANGAPAMLAIIIAHYEGSVLFPVVFAACLGEACGDTWASEIGVLSRKDPVSILTFTKVPRGLSGGVSLLGTLSAFLCCLLYGIFAFSSWSGASLALALCATLSAFAGVILDSFLGATIQAHYYDEKEDSFTEHSRDREGRALKLARGIRFLDNDMVNLMSNAASFLLCMSLGSLFV</sequence>
<dbReference type="InterPro" id="IPR002794">
    <property type="entry name" value="DUF92_TMEM19"/>
</dbReference>
<comment type="subcellular location">
    <subcellularLocation>
        <location evidence="1">Membrane</location>
        <topology evidence="1">Multi-pass membrane protein</topology>
    </subcellularLocation>
</comment>
<comment type="similarity">
    <text evidence="2">Belongs to the TMEM19 family.</text>
</comment>
<feature type="transmembrane region" description="Helical" evidence="6">
    <location>
        <begin position="193"/>
        <end position="215"/>
    </location>
</feature>
<keyword evidence="4 6" id="KW-1133">Transmembrane helix</keyword>
<feature type="transmembrane region" description="Helical" evidence="6">
    <location>
        <begin position="97"/>
        <end position="116"/>
    </location>
</feature>
<evidence type="ECO:0000256" key="2">
    <source>
        <dbReference type="ARBA" id="ARBA00009012"/>
    </source>
</evidence>
<evidence type="ECO:0000256" key="6">
    <source>
        <dbReference type="SAM" id="Phobius"/>
    </source>
</evidence>
<evidence type="ECO:0000256" key="3">
    <source>
        <dbReference type="ARBA" id="ARBA00022692"/>
    </source>
</evidence>
<feature type="transmembrane region" description="Helical" evidence="6">
    <location>
        <begin position="166"/>
        <end position="187"/>
    </location>
</feature>
<dbReference type="Pfam" id="PF01940">
    <property type="entry name" value="DUF92"/>
    <property type="match status" value="1"/>
</dbReference>
<dbReference type="PANTHER" id="PTHR13353">
    <property type="entry name" value="TRANSMEMBRANE PROTEIN 19"/>
    <property type="match status" value="1"/>
</dbReference>
<feature type="transmembrane region" description="Helical" evidence="6">
    <location>
        <begin position="12"/>
        <end position="34"/>
    </location>
</feature>
<keyword evidence="3 6" id="KW-0812">Transmembrane</keyword>
<dbReference type="EMBL" id="JADIMU010000009">
    <property type="protein sequence ID" value="MBO8442348.1"/>
    <property type="molecule type" value="Genomic_DNA"/>
</dbReference>
<gene>
    <name evidence="7" type="ORF">IAC42_01105</name>
</gene>
<feature type="transmembrane region" description="Helical" evidence="6">
    <location>
        <begin position="46"/>
        <end position="76"/>
    </location>
</feature>
<organism evidence="7 8">
    <name type="scientific">Candidatus Aphodenecus pullistercoris</name>
    <dbReference type="NCBI Taxonomy" id="2840669"/>
    <lineage>
        <taxon>Bacteria</taxon>
        <taxon>Pseudomonadati</taxon>
        <taxon>Spirochaetota</taxon>
        <taxon>Spirochaetia</taxon>
        <taxon>Spirochaetales</taxon>
        <taxon>Candidatus Aphodenecus</taxon>
    </lineage>
</organism>
<feature type="transmembrane region" description="Helical" evidence="6">
    <location>
        <begin position="122"/>
        <end position="145"/>
    </location>
</feature>
<proteinExistence type="inferred from homology"/>
<evidence type="ECO:0000256" key="1">
    <source>
        <dbReference type="ARBA" id="ARBA00004141"/>
    </source>
</evidence>
<protein>
    <submittedName>
        <fullName evidence="7">DUF92 domain-containing protein</fullName>
    </submittedName>
</protein>
<dbReference type="PANTHER" id="PTHR13353:SF5">
    <property type="entry name" value="TRANSMEMBRANE PROTEIN 19"/>
    <property type="match status" value="1"/>
</dbReference>
<reference evidence="7" key="1">
    <citation type="submission" date="2020-10" db="EMBL/GenBank/DDBJ databases">
        <authorList>
            <person name="Gilroy R."/>
        </authorList>
    </citation>
    <scope>NUCLEOTIDE SEQUENCE</scope>
    <source>
        <strain evidence="7">11167</strain>
    </source>
</reference>
<comment type="caution">
    <text evidence="7">The sequence shown here is derived from an EMBL/GenBank/DDBJ whole genome shotgun (WGS) entry which is preliminary data.</text>
</comment>
<dbReference type="GO" id="GO:0016020">
    <property type="term" value="C:membrane"/>
    <property type="evidence" value="ECO:0007669"/>
    <property type="project" value="UniProtKB-SubCell"/>
</dbReference>
<evidence type="ECO:0000256" key="4">
    <source>
        <dbReference type="ARBA" id="ARBA00022989"/>
    </source>
</evidence>
<accession>A0A9D9E7J4</accession>
<evidence type="ECO:0000313" key="7">
    <source>
        <dbReference type="EMBL" id="MBO8442348.1"/>
    </source>
</evidence>
<keyword evidence="5 6" id="KW-0472">Membrane</keyword>
<reference evidence="7" key="2">
    <citation type="journal article" date="2021" name="PeerJ">
        <title>Extensive microbial diversity within the chicken gut microbiome revealed by metagenomics and culture.</title>
        <authorList>
            <person name="Gilroy R."/>
            <person name="Ravi A."/>
            <person name="Getino M."/>
            <person name="Pursley I."/>
            <person name="Horton D.L."/>
            <person name="Alikhan N.F."/>
            <person name="Baker D."/>
            <person name="Gharbi K."/>
            <person name="Hall N."/>
            <person name="Watson M."/>
            <person name="Adriaenssens E.M."/>
            <person name="Foster-Nyarko E."/>
            <person name="Jarju S."/>
            <person name="Secka A."/>
            <person name="Antonio M."/>
            <person name="Oren A."/>
            <person name="Chaudhuri R.R."/>
            <person name="La Ragione R."/>
            <person name="Hildebrand F."/>
            <person name="Pallen M.J."/>
        </authorList>
    </citation>
    <scope>NUCLEOTIDE SEQUENCE</scope>
    <source>
        <strain evidence="7">11167</strain>
    </source>
</reference>
<dbReference type="AlphaFoldDB" id="A0A9D9E7J4"/>
<evidence type="ECO:0000313" key="8">
    <source>
        <dbReference type="Proteomes" id="UP000823633"/>
    </source>
</evidence>
<dbReference type="Proteomes" id="UP000823633">
    <property type="component" value="Unassembled WGS sequence"/>
</dbReference>
<name>A0A9D9E7J4_9SPIR</name>
<evidence type="ECO:0000256" key="5">
    <source>
        <dbReference type="ARBA" id="ARBA00023136"/>
    </source>
</evidence>